<name>A0ABU6Z353_9FABA</name>
<comment type="caution">
    <text evidence="1">The sequence shown here is derived from an EMBL/GenBank/DDBJ whole genome shotgun (WGS) entry which is preliminary data.</text>
</comment>
<reference evidence="1 2" key="1">
    <citation type="journal article" date="2023" name="Plants (Basel)">
        <title>Bridging the Gap: Combining Genomics and Transcriptomics Approaches to Understand Stylosanthes scabra, an Orphan Legume from the Brazilian Caatinga.</title>
        <authorList>
            <person name="Ferreira-Neto J.R.C."/>
            <person name="da Silva M.D."/>
            <person name="Binneck E."/>
            <person name="de Melo N.F."/>
            <person name="da Silva R.H."/>
            <person name="de Melo A.L.T.M."/>
            <person name="Pandolfi V."/>
            <person name="Bustamante F.O."/>
            <person name="Brasileiro-Vidal A.C."/>
            <person name="Benko-Iseppon A.M."/>
        </authorList>
    </citation>
    <scope>NUCLEOTIDE SEQUENCE [LARGE SCALE GENOMIC DNA]</scope>
    <source>
        <tissue evidence="1">Leaves</tissue>
    </source>
</reference>
<gene>
    <name evidence="1" type="ORF">PIB30_014032</name>
</gene>
<keyword evidence="2" id="KW-1185">Reference proteome</keyword>
<evidence type="ECO:0000313" key="2">
    <source>
        <dbReference type="Proteomes" id="UP001341840"/>
    </source>
</evidence>
<organism evidence="1 2">
    <name type="scientific">Stylosanthes scabra</name>
    <dbReference type="NCBI Taxonomy" id="79078"/>
    <lineage>
        <taxon>Eukaryota</taxon>
        <taxon>Viridiplantae</taxon>
        <taxon>Streptophyta</taxon>
        <taxon>Embryophyta</taxon>
        <taxon>Tracheophyta</taxon>
        <taxon>Spermatophyta</taxon>
        <taxon>Magnoliopsida</taxon>
        <taxon>eudicotyledons</taxon>
        <taxon>Gunneridae</taxon>
        <taxon>Pentapetalae</taxon>
        <taxon>rosids</taxon>
        <taxon>fabids</taxon>
        <taxon>Fabales</taxon>
        <taxon>Fabaceae</taxon>
        <taxon>Papilionoideae</taxon>
        <taxon>50 kb inversion clade</taxon>
        <taxon>dalbergioids sensu lato</taxon>
        <taxon>Dalbergieae</taxon>
        <taxon>Pterocarpus clade</taxon>
        <taxon>Stylosanthes</taxon>
    </lineage>
</organism>
<sequence length="326" mass="36245">MALGLTMDSGAIQNGRSQPHISDVPFLGVVHDLDRAPRPSGDDNTVVRMTCTLLLRKDDRDLARKTVCGYKKKGRDELLPVDGHFPFPNRILRIQLPRHFIKPTDMKPDGSIDRHEHLKDFEHRIICDRVIDEVKCRVFPVTLAGLASKWFTLSTGFIPTFIEKFGKGDIPEAGNSKSQNQRDEDEKPTTVINVITNSNAVKESKCVLKKDLKILTIQTPPTCSNMKLGKEDCRYGLADADAPTVISAKLGSGLVRRILVANSNIMFRNAFDALGFKDGDLKAQQPIVMGLGDHFIKPDGSIELPITIEKGNARKMTMAEFVILQD</sequence>
<dbReference type="Proteomes" id="UP001341840">
    <property type="component" value="Unassembled WGS sequence"/>
</dbReference>
<dbReference type="EMBL" id="JASCZI010271897">
    <property type="protein sequence ID" value="MED6217047.1"/>
    <property type="molecule type" value="Genomic_DNA"/>
</dbReference>
<protein>
    <submittedName>
        <fullName evidence="1">Uncharacterized protein</fullName>
    </submittedName>
</protein>
<accession>A0ABU6Z353</accession>
<evidence type="ECO:0000313" key="1">
    <source>
        <dbReference type="EMBL" id="MED6217047.1"/>
    </source>
</evidence>
<proteinExistence type="predicted"/>